<proteinExistence type="predicted"/>
<gene>
    <name evidence="1" type="ORF">GCM10009788_42200</name>
</gene>
<sequence>MGETTTIRISRKTHATVTRLATERHETIDETVSRAIRALRQDSMARDLATELTDDETAWLDADAG</sequence>
<accession>A0ABN2B962</accession>
<dbReference type="Proteomes" id="UP001500842">
    <property type="component" value="Unassembled WGS sequence"/>
</dbReference>
<protein>
    <submittedName>
        <fullName evidence="1">Uncharacterized protein</fullName>
    </submittedName>
</protein>
<dbReference type="EMBL" id="BAAAOR010000030">
    <property type="protein sequence ID" value="GAA1534966.1"/>
    <property type="molecule type" value="Genomic_DNA"/>
</dbReference>
<reference evidence="1 2" key="1">
    <citation type="journal article" date="2019" name="Int. J. Syst. Evol. Microbiol.">
        <title>The Global Catalogue of Microorganisms (GCM) 10K type strain sequencing project: providing services to taxonomists for standard genome sequencing and annotation.</title>
        <authorList>
            <consortium name="The Broad Institute Genomics Platform"/>
            <consortium name="The Broad Institute Genome Sequencing Center for Infectious Disease"/>
            <person name="Wu L."/>
            <person name="Ma J."/>
        </authorList>
    </citation>
    <scope>NUCLEOTIDE SEQUENCE [LARGE SCALE GENOMIC DNA]</scope>
    <source>
        <strain evidence="1 2">JCM 14942</strain>
    </source>
</reference>
<evidence type="ECO:0000313" key="1">
    <source>
        <dbReference type="EMBL" id="GAA1534966.1"/>
    </source>
</evidence>
<keyword evidence="2" id="KW-1185">Reference proteome</keyword>
<dbReference type="RefSeq" id="WP_141007440.1">
    <property type="nucleotide sequence ID" value="NZ_BAAAOR010000030.1"/>
</dbReference>
<comment type="caution">
    <text evidence="1">The sequence shown here is derived from an EMBL/GenBank/DDBJ whole genome shotgun (WGS) entry which is preliminary data.</text>
</comment>
<name>A0ABN2B962_9ACTN</name>
<evidence type="ECO:0000313" key="2">
    <source>
        <dbReference type="Proteomes" id="UP001500842"/>
    </source>
</evidence>
<organism evidence="1 2">
    <name type="scientific">Nocardioides humi</name>
    <dbReference type="NCBI Taxonomy" id="449461"/>
    <lineage>
        <taxon>Bacteria</taxon>
        <taxon>Bacillati</taxon>
        <taxon>Actinomycetota</taxon>
        <taxon>Actinomycetes</taxon>
        <taxon>Propionibacteriales</taxon>
        <taxon>Nocardioidaceae</taxon>
        <taxon>Nocardioides</taxon>
    </lineage>
</organism>